<evidence type="ECO:0000256" key="4">
    <source>
        <dbReference type="ARBA" id="ARBA00022827"/>
    </source>
</evidence>
<dbReference type="InterPro" id="IPR016169">
    <property type="entry name" value="FAD-bd_PCMH_sub2"/>
</dbReference>
<name>A0ABQ0U5I6_9GAMM</name>
<dbReference type="PROSITE" id="PS51387">
    <property type="entry name" value="FAD_PCMH"/>
    <property type="match status" value="1"/>
</dbReference>
<dbReference type="PANTHER" id="PTHR42973">
    <property type="entry name" value="BINDING OXIDOREDUCTASE, PUTATIVE (AFU_ORTHOLOGUE AFUA_1G17690)-RELATED"/>
    <property type="match status" value="1"/>
</dbReference>
<dbReference type="InterPro" id="IPR016166">
    <property type="entry name" value="FAD-bd_PCMH"/>
</dbReference>
<dbReference type="SUPFAM" id="SSF56176">
    <property type="entry name" value="FAD-binding/transporter-associated domain-like"/>
    <property type="match status" value="1"/>
</dbReference>
<evidence type="ECO:0000256" key="3">
    <source>
        <dbReference type="ARBA" id="ARBA00022630"/>
    </source>
</evidence>
<dbReference type="PANTHER" id="PTHR42973:SF39">
    <property type="entry name" value="FAD-BINDING PCMH-TYPE DOMAIN-CONTAINING PROTEIN"/>
    <property type="match status" value="1"/>
</dbReference>
<organism evidence="7 8">
    <name type="scientific">Halomonas halophila</name>
    <dbReference type="NCBI Taxonomy" id="29573"/>
    <lineage>
        <taxon>Bacteria</taxon>
        <taxon>Pseudomonadati</taxon>
        <taxon>Pseudomonadota</taxon>
        <taxon>Gammaproteobacteria</taxon>
        <taxon>Oceanospirillales</taxon>
        <taxon>Halomonadaceae</taxon>
        <taxon>Halomonas</taxon>
    </lineage>
</organism>
<accession>A0ABQ0U5I6</accession>
<feature type="domain" description="FAD-binding PCMH-type" evidence="6">
    <location>
        <begin position="51"/>
        <end position="221"/>
    </location>
</feature>
<dbReference type="Gene3D" id="3.30.465.10">
    <property type="match status" value="1"/>
</dbReference>
<dbReference type="Pfam" id="PF01565">
    <property type="entry name" value="FAD_binding_4"/>
    <property type="match status" value="1"/>
</dbReference>
<gene>
    <name evidence="7" type="ORF">HHA04nite_23380</name>
</gene>
<evidence type="ECO:0000313" key="8">
    <source>
        <dbReference type="Proteomes" id="UP000321121"/>
    </source>
</evidence>
<keyword evidence="8" id="KW-1185">Reference proteome</keyword>
<dbReference type="Gene3D" id="3.30.43.10">
    <property type="entry name" value="Uridine Diphospho-n-acetylenolpyruvylglucosamine Reductase, domain 2"/>
    <property type="match status" value="1"/>
</dbReference>
<evidence type="ECO:0000256" key="2">
    <source>
        <dbReference type="ARBA" id="ARBA00005466"/>
    </source>
</evidence>
<keyword evidence="4" id="KW-0274">FAD</keyword>
<dbReference type="RefSeq" id="WP_146909478.1">
    <property type="nucleotide sequence ID" value="NZ_BJUS01000029.1"/>
</dbReference>
<reference evidence="7 8" key="1">
    <citation type="submission" date="2019-07" db="EMBL/GenBank/DDBJ databases">
        <title>Whole genome shotgun sequence of Halomonas halophila NBRC 102604.</title>
        <authorList>
            <person name="Hosoyama A."/>
            <person name="Uohara A."/>
            <person name="Ohji S."/>
            <person name="Ichikawa N."/>
        </authorList>
    </citation>
    <scope>NUCLEOTIDE SEQUENCE [LARGE SCALE GENOMIC DNA]</scope>
    <source>
        <strain evidence="7 8">NBRC 102604</strain>
    </source>
</reference>
<evidence type="ECO:0000313" key="7">
    <source>
        <dbReference type="EMBL" id="GEK73794.1"/>
    </source>
</evidence>
<sequence length="474" mass="50965">MNDHDIDATGRGEPERAEAAVRALVSRLHGRLTRPDHPEYDAARRVYNAQHDRHPALIVQAADTADVTATLEAARSTGLALAVRGGGHSVAGYGTCDDGLVLDLGDLNDCRVDPEARTLRAGGGATWADLNRAAAAFGLATPGGIVSTTGIAGLTLGGGLGYLNRRFGLACDNLIAADVVTADGECLTCREDAHAELFWALRGGGGNFGVVTAFEYRLHEVPDILGGPTFYPLDGEVIRRYRERICEAPEALGALLVITPGPPLPFLPEAWHGRPMAAVLSCWSGPEQDDARIGEWLADLGEIQGQALRRMPYPTINTLFDELLPPGLHHYWKGCFSGPPTDEAIAVHLDFGARLPSAETATLLFPLDGASGRVEAGATAFAYRDAGFATALGPSWSDPADSERNIAWGRDYYRALRPYTDGGGYVNFMADDDGHRVADNYRQHYDRLARLKARVDPGNLFRLNHNIPPVDRVA</sequence>
<dbReference type="InterPro" id="IPR006094">
    <property type="entry name" value="Oxid_FAD_bind_N"/>
</dbReference>
<keyword evidence="5" id="KW-0560">Oxidoreductase</keyword>
<dbReference type="PROSITE" id="PS00862">
    <property type="entry name" value="OX2_COVAL_FAD"/>
    <property type="match status" value="1"/>
</dbReference>
<keyword evidence="3" id="KW-0285">Flavoprotein</keyword>
<protein>
    <submittedName>
        <fullName evidence="7">Oxidoreductase</fullName>
    </submittedName>
</protein>
<dbReference type="Gene3D" id="3.40.462.20">
    <property type="match status" value="1"/>
</dbReference>
<dbReference type="InterPro" id="IPR036318">
    <property type="entry name" value="FAD-bd_PCMH-like_sf"/>
</dbReference>
<dbReference type="EMBL" id="BJUS01000029">
    <property type="protein sequence ID" value="GEK73794.1"/>
    <property type="molecule type" value="Genomic_DNA"/>
</dbReference>
<dbReference type="InterPro" id="IPR050416">
    <property type="entry name" value="FAD-linked_Oxidoreductase"/>
</dbReference>
<comment type="cofactor">
    <cofactor evidence="1">
        <name>FAD</name>
        <dbReference type="ChEBI" id="CHEBI:57692"/>
    </cofactor>
</comment>
<dbReference type="Proteomes" id="UP000321121">
    <property type="component" value="Unassembled WGS sequence"/>
</dbReference>
<comment type="similarity">
    <text evidence="2">Belongs to the oxygen-dependent FAD-linked oxidoreductase family.</text>
</comment>
<proteinExistence type="inferred from homology"/>
<dbReference type="InterPro" id="IPR006093">
    <property type="entry name" value="Oxy_OxRdtase_FAD_BS"/>
</dbReference>
<comment type="caution">
    <text evidence="7">The sequence shown here is derived from an EMBL/GenBank/DDBJ whole genome shotgun (WGS) entry which is preliminary data.</text>
</comment>
<dbReference type="InterPro" id="IPR016167">
    <property type="entry name" value="FAD-bd_PCMH_sub1"/>
</dbReference>
<dbReference type="Pfam" id="PF08031">
    <property type="entry name" value="BBE"/>
    <property type="match status" value="1"/>
</dbReference>
<evidence type="ECO:0000259" key="6">
    <source>
        <dbReference type="PROSITE" id="PS51387"/>
    </source>
</evidence>
<evidence type="ECO:0000256" key="5">
    <source>
        <dbReference type="ARBA" id="ARBA00023002"/>
    </source>
</evidence>
<dbReference type="InterPro" id="IPR012951">
    <property type="entry name" value="BBE"/>
</dbReference>
<evidence type="ECO:0000256" key="1">
    <source>
        <dbReference type="ARBA" id="ARBA00001974"/>
    </source>
</evidence>